<dbReference type="FunFam" id="3.30.1490.20:FF:000020">
    <property type="entry name" value="Protein lysine acetyltransferase"/>
    <property type="match status" value="1"/>
</dbReference>
<dbReference type="PANTHER" id="PTHR43334:SF1">
    <property type="entry name" value="3-HYDROXYPROPIONATE--COA LIGASE [ADP-FORMING]"/>
    <property type="match status" value="1"/>
</dbReference>
<gene>
    <name evidence="7" type="ORF">SAMN05216233_11989</name>
</gene>
<proteinExistence type="inferred from homology"/>
<dbReference type="GO" id="GO:0043758">
    <property type="term" value="F:acetate-CoA ligase (ADP-forming) activity"/>
    <property type="evidence" value="ECO:0007669"/>
    <property type="project" value="InterPro"/>
</dbReference>
<protein>
    <submittedName>
        <fullName evidence="7">Acetyltransferase</fullName>
    </submittedName>
</protein>
<dbReference type="Pfam" id="PF13549">
    <property type="entry name" value="ATP-grasp_5"/>
    <property type="match status" value="1"/>
</dbReference>
<evidence type="ECO:0000256" key="1">
    <source>
        <dbReference type="ARBA" id="ARBA00022598"/>
    </source>
</evidence>
<dbReference type="AlphaFoldDB" id="A0A1G5IGA7"/>
<dbReference type="GO" id="GO:0016740">
    <property type="term" value="F:transferase activity"/>
    <property type="evidence" value="ECO:0007669"/>
    <property type="project" value="UniProtKB-KW"/>
</dbReference>
<feature type="domain" description="ATP-grasp" evidence="6">
    <location>
        <begin position="505"/>
        <end position="541"/>
    </location>
</feature>
<organism evidence="7 8">
    <name type="scientific">Desulfoluna spongiiphila</name>
    <dbReference type="NCBI Taxonomy" id="419481"/>
    <lineage>
        <taxon>Bacteria</taxon>
        <taxon>Pseudomonadati</taxon>
        <taxon>Thermodesulfobacteriota</taxon>
        <taxon>Desulfobacteria</taxon>
        <taxon>Desulfobacterales</taxon>
        <taxon>Desulfolunaceae</taxon>
        <taxon>Desulfoluna</taxon>
    </lineage>
</organism>
<dbReference type="InterPro" id="IPR013815">
    <property type="entry name" value="ATP_grasp_subdomain_1"/>
</dbReference>
<evidence type="ECO:0000256" key="2">
    <source>
        <dbReference type="ARBA" id="ARBA00022741"/>
    </source>
</evidence>
<dbReference type="InterPro" id="IPR016102">
    <property type="entry name" value="Succinyl-CoA_synth-like"/>
</dbReference>
<keyword evidence="1" id="KW-0436">Ligase</keyword>
<evidence type="ECO:0000259" key="6">
    <source>
        <dbReference type="PROSITE" id="PS50975"/>
    </source>
</evidence>
<keyword evidence="8" id="KW-1185">Reference proteome</keyword>
<dbReference type="InterPro" id="IPR051538">
    <property type="entry name" value="Acyl-CoA_Synth/Transferase"/>
</dbReference>
<dbReference type="GO" id="GO:0046872">
    <property type="term" value="F:metal ion binding"/>
    <property type="evidence" value="ECO:0007669"/>
    <property type="project" value="InterPro"/>
</dbReference>
<dbReference type="OrthoDB" id="9791027at2"/>
<dbReference type="EMBL" id="FMUX01000019">
    <property type="protein sequence ID" value="SCY74589.1"/>
    <property type="molecule type" value="Genomic_DNA"/>
</dbReference>
<dbReference type="Gene3D" id="3.40.50.261">
    <property type="entry name" value="Succinyl-CoA synthetase domains"/>
    <property type="match status" value="2"/>
</dbReference>
<dbReference type="SUPFAM" id="SSF52210">
    <property type="entry name" value="Succinyl-CoA synthetase domains"/>
    <property type="match status" value="2"/>
</dbReference>
<dbReference type="Gene3D" id="3.40.50.720">
    <property type="entry name" value="NAD(P)-binding Rossmann-like Domain"/>
    <property type="match status" value="1"/>
</dbReference>
<dbReference type="InterPro" id="IPR003781">
    <property type="entry name" value="CoA-bd"/>
</dbReference>
<evidence type="ECO:0000313" key="8">
    <source>
        <dbReference type="Proteomes" id="UP000198870"/>
    </source>
</evidence>
<dbReference type="Gene3D" id="3.30.470.20">
    <property type="entry name" value="ATP-grasp fold, B domain"/>
    <property type="match status" value="1"/>
</dbReference>
<dbReference type="Gene3D" id="3.30.1490.20">
    <property type="entry name" value="ATP-grasp fold, A domain"/>
    <property type="match status" value="1"/>
</dbReference>
<dbReference type="RefSeq" id="WP_092213778.1">
    <property type="nucleotide sequence ID" value="NZ_FMUX01000019.1"/>
</dbReference>
<dbReference type="PANTHER" id="PTHR43334">
    <property type="entry name" value="ACETATE--COA LIGASE [ADP-FORMING]"/>
    <property type="match status" value="1"/>
</dbReference>
<dbReference type="PROSITE" id="PS50975">
    <property type="entry name" value="ATP_GRASP"/>
    <property type="match status" value="1"/>
</dbReference>
<evidence type="ECO:0000256" key="4">
    <source>
        <dbReference type="ARBA" id="ARBA00060888"/>
    </source>
</evidence>
<dbReference type="STRING" id="419481.SAMN05216233_11989"/>
<dbReference type="Pfam" id="PF13380">
    <property type="entry name" value="CoA_binding_2"/>
    <property type="match status" value="1"/>
</dbReference>
<dbReference type="SUPFAM" id="SSF56059">
    <property type="entry name" value="Glutathione synthetase ATP-binding domain-like"/>
    <property type="match status" value="1"/>
</dbReference>
<evidence type="ECO:0000256" key="3">
    <source>
        <dbReference type="ARBA" id="ARBA00022840"/>
    </source>
</evidence>
<name>A0A1G5IGA7_9BACT</name>
<keyword evidence="7" id="KW-0808">Transferase</keyword>
<dbReference type="InterPro" id="IPR036291">
    <property type="entry name" value="NAD(P)-bd_dom_sf"/>
</dbReference>
<dbReference type="GO" id="GO:0005524">
    <property type="term" value="F:ATP binding"/>
    <property type="evidence" value="ECO:0007669"/>
    <property type="project" value="UniProtKB-UniRule"/>
</dbReference>
<dbReference type="Proteomes" id="UP000198870">
    <property type="component" value="Unassembled WGS sequence"/>
</dbReference>
<keyword evidence="3 5" id="KW-0067">ATP-binding</keyword>
<dbReference type="InterPro" id="IPR011761">
    <property type="entry name" value="ATP-grasp"/>
</dbReference>
<evidence type="ECO:0000256" key="5">
    <source>
        <dbReference type="PROSITE-ProRule" id="PRU00409"/>
    </source>
</evidence>
<keyword evidence="2 5" id="KW-0547">Nucleotide-binding</keyword>
<evidence type="ECO:0000313" key="7">
    <source>
        <dbReference type="EMBL" id="SCY74589.1"/>
    </source>
</evidence>
<dbReference type="InterPro" id="IPR032875">
    <property type="entry name" value="Succ_CoA_lig_flav_dom"/>
</dbReference>
<dbReference type="InterPro" id="IPR043938">
    <property type="entry name" value="Ligase_CoA_dom"/>
</dbReference>
<reference evidence="7 8" key="1">
    <citation type="submission" date="2016-10" db="EMBL/GenBank/DDBJ databases">
        <authorList>
            <person name="de Groot N.N."/>
        </authorList>
    </citation>
    <scope>NUCLEOTIDE SEQUENCE [LARGE SCALE GENOMIC DNA]</scope>
    <source>
        <strain evidence="7 8">AA1</strain>
    </source>
</reference>
<dbReference type="SMART" id="SM00881">
    <property type="entry name" value="CoA_binding"/>
    <property type="match status" value="1"/>
</dbReference>
<dbReference type="SUPFAM" id="SSF51735">
    <property type="entry name" value="NAD(P)-binding Rossmann-fold domains"/>
    <property type="match status" value="1"/>
</dbReference>
<dbReference type="Pfam" id="PF13607">
    <property type="entry name" value="Succ_CoA_lig"/>
    <property type="match status" value="1"/>
</dbReference>
<accession>A0A1G5IGA7</accession>
<comment type="similarity">
    <text evidence="4">In the N-terminal section; belongs to the acetate CoA ligase alpha subunit family.</text>
</comment>
<sequence length="721" mass="78546">MEDLHRILNADSVAVIGASRDETKRGYQAVATLKKSGFEGGIYPVNPRERRILGLRCYADVEEIKEPVDLALITTPAATVPGLLAQCGRKGIAGAVIIAGGFGEMGPQGKRLEDEILETARSHNVRLVGPNTSGIINMWTGLNLVGLSNVPKGDIALLTQSGNIALHLITEATLRSHKGFSYYVGVGNESDIHFDEYLEFFRHDEKTKAILIYVEGLRDGRTFLQQVYKTSRQKPIILLKSGRTSTGQKSAGSHTGALAGISEVARTSFERAGIINIEHPDQLFPVAETLSSLPHIRNKKVAILADGGGHATIASDLLTDLGLEIPTLSDRAQARLREILPHNAAVSNPVDVAGGSDANPEIFARCARIILNDANVGGLLIAGLFGGYAIRFAEKLRFLEEDAAHQMGKLVQKSGKPIVLQSLYNSVKPHSLELLRYYGIPVYESLDIATKCVGALSRYGQYISAYKYKTTFEFNWGAKAKKKAVRIIQNARTEGRRYLFEHEAKEVLRSHGAPAMREHLAKTADDAVRLAEEIGGAVVLKIVSPDILHKSDAGGVRLNLENEDQIRNAFHRIIDNAREYKSDAVIKGCLVASMKKKGVEVIIGTKIDRQFGPVVMFGIGGILVEVVRDVSFRVLPLSRTAASRMIDEIKSAPILNGFRGSPALDKQALSQLLLTVSEVIESYPDIEEMDLNPVIVHDQGIDIADARMILKKDPVDLTGKG</sequence>
<dbReference type="Pfam" id="PF19045">
    <property type="entry name" value="Ligase_CoA_2"/>
    <property type="match status" value="1"/>
</dbReference>